<dbReference type="InterPro" id="IPR023753">
    <property type="entry name" value="FAD/NAD-binding_dom"/>
</dbReference>
<comment type="cofactor">
    <cofactor evidence="1">
        <name>FAD</name>
        <dbReference type="ChEBI" id="CHEBI:57692"/>
    </cofactor>
</comment>
<evidence type="ECO:0000256" key="16">
    <source>
        <dbReference type="ARBA" id="ARBA00048984"/>
    </source>
</evidence>
<keyword evidence="10" id="KW-0521">NADP</keyword>
<accession>E6PN66</accession>
<evidence type="ECO:0000256" key="13">
    <source>
        <dbReference type="ARBA" id="ARBA00023157"/>
    </source>
</evidence>
<evidence type="ECO:0000256" key="15">
    <source>
        <dbReference type="ARBA" id="ARBA00031725"/>
    </source>
</evidence>
<evidence type="ECO:0000256" key="1">
    <source>
        <dbReference type="ARBA" id="ARBA00001974"/>
    </source>
</evidence>
<proteinExistence type="inferred from homology"/>
<evidence type="ECO:0000256" key="4">
    <source>
        <dbReference type="ARBA" id="ARBA00012661"/>
    </source>
</evidence>
<dbReference type="PROSITE" id="PS00076">
    <property type="entry name" value="PYRIDINE_REDOX_1"/>
    <property type="match status" value="1"/>
</dbReference>
<dbReference type="GO" id="GO:0016668">
    <property type="term" value="F:oxidoreductase activity, acting on a sulfur group of donors, NAD(P) as acceptor"/>
    <property type="evidence" value="ECO:0007669"/>
    <property type="project" value="InterPro"/>
</dbReference>
<dbReference type="InterPro" id="IPR016156">
    <property type="entry name" value="FAD/NAD-linked_Rdtase_dimer_sf"/>
</dbReference>
<dbReference type="FunFam" id="3.30.390.30:FF:000001">
    <property type="entry name" value="Dihydrolipoyl dehydrogenase"/>
    <property type="match status" value="1"/>
</dbReference>
<dbReference type="InterPro" id="IPR001100">
    <property type="entry name" value="Pyr_nuc-diS_OxRdtase"/>
</dbReference>
<comment type="caution">
    <text evidence="19">The sequence shown here is derived from an EMBL/GenBank/DDBJ whole genome shotgun (WGS) entry which is preliminary data.</text>
</comment>
<dbReference type="InterPro" id="IPR004099">
    <property type="entry name" value="Pyr_nucl-diS_OxRdtase_dimer"/>
</dbReference>
<dbReference type="EC" id="1.16.1.1" evidence="4"/>
<evidence type="ECO:0000259" key="18">
    <source>
        <dbReference type="Pfam" id="PF07992"/>
    </source>
</evidence>
<dbReference type="Pfam" id="PF07992">
    <property type="entry name" value="Pyr_redox_2"/>
    <property type="match status" value="1"/>
</dbReference>
<dbReference type="EMBL" id="CABM01000024">
    <property type="protein sequence ID" value="CBH96368.1"/>
    <property type="molecule type" value="Genomic_DNA"/>
</dbReference>
<dbReference type="InterPro" id="IPR021179">
    <property type="entry name" value="Mercury_reductase_MerA"/>
</dbReference>
<keyword evidence="14" id="KW-0676">Redox-active center</keyword>
<dbReference type="PANTHER" id="PTHR43014">
    <property type="entry name" value="MERCURIC REDUCTASE"/>
    <property type="match status" value="1"/>
</dbReference>
<dbReference type="GO" id="GO:0050787">
    <property type="term" value="P:detoxification of mercury ion"/>
    <property type="evidence" value="ECO:0007669"/>
    <property type="project" value="InterPro"/>
</dbReference>
<dbReference type="NCBIfam" id="NF010311">
    <property type="entry name" value="PRK13748.1"/>
    <property type="match status" value="1"/>
</dbReference>
<feature type="domain" description="FAD/NAD(P)-binding" evidence="18">
    <location>
        <begin position="41"/>
        <end position="359"/>
    </location>
</feature>
<keyword evidence="11" id="KW-0476">Mercury</keyword>
<comment type="catalytic activity">
    <reaction evidence="16">
        <text>Hg + NADP(+) + H(+) = Hg(2+) + NADPH</text>
        <dbReference type="Rhea" id="RHEA:23856"/>
        <dbReference type="ChEBI" id="CHEBI:15378"/>
        <dbReference type="ChEBI" id="CHEBI:16170"/>
        <dbReference type="ChEBI" id="CHEBI:16793"/>
        <dbReference type="ChEBI" id="CHEBI:57783"/>
        <dbReference type="ChEBI" id="CHEBI:58349"/>
        <dbReference type="EC" id="1.16.1.1"/>
    </reaction>
</comment>
<evidence type="ECO:0000256" key="11">
    <source>
        <dbReference type="ARBA" id="ARBA00022914"/>
    </source>
</evidence>
<evidence type="ECO:0000256" key="2">
    <source>
        <dbReference type="ARBA" id="ARBA00007532"/>
    </source>
</evidence>
<dbReference type="InterPro" id="IPR036188">
    <property type="entry name" value="FAD/NAD-bd_sf"/>
</dbReference>
<dbReference type="PIRSF" id="PIRSF000350">
    <property type="entry name" value="Mercury_reductase_MerA"/>
    <property type="match status" value="1"/>
</dbReference>
<dbReference type="GO" id="GO:0050660">
    <property type="term" value="F:flavin adenine dinucleotide binding"/>
    <property type="evidence" value="ECO:0007669"/>
    <property type="project" value="InterPro"/>
</dbReference>
<dbReference type="Gene3D" id="3.30.390.30">
    <property type="match status" value="1"/>
</dbReference>
<dbReference type="GO" id="GO:0045340">
    <property type="term" value="F:mercury ion binding"/>
    <property type="evidence" value="ECO:0007669"/>
    <property type="project" value="InterPro"/>
</dbReference>
<dbReference type="GO" id="GO:0050661">
    <property type="term" value="F:NADP binding"/>
    <property type="evidence" value="ECO:0007669"/>
    <property type="project" value="InterPro"/>
</dbReference>
<sequence length="502" mass="51140">MNAPEKLSPALRDCCATDTSKTPAVATPGHGLPASAESGLHVAVIGSGSAAMAAATRLAEAGARVTMIERGTLGGTCVNVGCVPSKIFIRAAHVAHTRKTSPFDAGIAPCAPVIDRAALLAQQQARVDALRAAKYDNVAARHAAIRRVQGQASFAGPAALRVRLAAGGEETVTFDRCLIATGARPAIPDLPGLAGTPYWTSTEALQADAVPPRLLVLGASVVALELAQAYARLGSRVTVVARSSLLSREDPLIGTMLADILRGEGMQVLLQTASHAVDYAGGRFTLRTSAGTHEAEALLVATGRAANTDALNLQAAGVQADAAGQIVVGADLRTSAAGIYAAGDCTALPQYVYVAAASGSRAAANMLGGQARLDLAAMPAVVFTDPQVATVGMTEAQARAAGLAVDTRVLALEQVPRALANFDTRGFVKLVAEVGSGRLLGAQIVADGAGEMIQAAALALRAGMSVHDLADALFPYLTMVEGLKLAAQTFTRDVTQLSCCAA</sequence>
<dbReference type="SUPFAM" id="SSF55424">
    <property type="entry name" value="FAD/NAD-linked reductases, dimerisation (C-terminal) domain"/>
    <property type="match status" value="1"/>
</dbReference>
<evidence type="ECO:0000256" key="10">
    <source>
        <dbReference type="ARBA" id="ARBA00022857"/>
    </source>
</evidence>
<dbReference type="GO" id="GO:0003955">
    <property type="term" value="F:NAD(P)H dehydrogenase (quinone) activity"/>
    <property type="evidence" value="ECO:0007669"/>
    <property type="project" value="TreeGrafter"/>
</dbReference>
<evidence type="ECO:0000256" key="5">
    <source>
        <dbReference type="ARBA" id="ARBA00014791"/>
    </source>
</evidence>
<evidence type="ECO:0000256" key="6">
    <source>
        <dbReference type="ARBA" id="ARBA00022466"/>
    </source>
</evidence>
<dbReference type="PRINTS" id="PR00945">
    <property type="entry name" value="HGRDTASE"/>
</dbReference>
<keyword evidence="13" id="KW-1015">Disulfide bond</keyword>
<evidence type="ECO:0000259" key="17">
    <source>
        <dbReference type="Pfam" id="PF02852"/>
    </source>
</evidence>
<dbReference type="GO" id="GO:0016152">
    <property type="term" value="F:mercury (II) reductase (NADP+) activity"/>
    <property type="evidence" value="ECO:0007669"/>
    <property type="project" value="UniProtKB-EC"/>
</dbReference>
<evidence type="ECO:0000256" key="9">
    <source>
        <dbReference type="ARBA" id="ARBA00022827"/>
    </source>
</evidence>
<feature type="domain" description="Pyridine nucleotide-disulphide oxidoreductase dimerisation" evidence="17">
    <location>
        <begin position="378"/>
        <end position="486"/>
    </location>
</feature>
<dbReference type="Gene3D" id="3.50.50.60">
    <property type="entry name" value="FAD/NAD(P)-binding domain"/>
    <property type="match status" value="2"/>
</dbReference>
<organism evidence="19">
    <name type="scientific">mine drainage metagenome</name>
    <dbReference type="NCBI Taxonomy" id="410659"/>
    <lineage>
        <taxon>unclassified sequences</taxon>
        <taxon>metagenomes</taxon>
        <taxon>ecological metagenomes</taxon>
    </lineage>
</organism>
<dbReference type="PANTHER" id="PTHR43014:SF2">
    <property type="entry name" value="MERCURIC REDUCTASE"/>
    <property type="match status" value="1"/>
</dbReference>
<protein>
    <recommendedName>
        <fullName evidence="5">Mercuric reductase</fullName>
        <ecNumber evidence="4">1.16.1.1</ecNumber>
    </recommendedName>
    <alternativeName>
        <fullName evidence="15">Hg(II) reductase</fullName>
    </alternativeName>
</protein>
<gene>
    <name evidence="19" type="primary">merA</name>
    <name evidence="19" type="ORF">CARN2_2309</name>
</gene>
<dbReference type="NCBIfam" id="TIGR02053">
    <property type="entry name" value="MerA"/>
    <property type="match status" value="1"/>
</dbReference>
<dbReference type="Pfam" id="PF02852">
    <property type="entry name" value="Pyr_redox_dim"/>
    <property type="match status" value="1"/>
</dbReference>
<keyword evidence="6" id="KW-0475">Mercuric resistance</keyword>
<keyword evidence="8" id="KW-0479">Metal-binding</keyword>
<evidence type="ECO:0000313" key="19">
    <source>
        <dbReference type="EMBL" id="CBH96368.1"/>
    </source>
</evidence>
<dbReference type="SUPFAM" id="SSF51905">
    <property type="entry name" value="FAD/NAD(P)-binding domain"/>
    <property type="match status" value="1"/>
</dbReference>
<dbReference type="InterPro" id="IPR012999">
    <property type="entry name" value="Pyr_OxRdtase_I_AS"/>
</dbReference>
<evidence type="ECO:0000256" key="3">
    <source>
        <dbReference type="ARBA" id="ARBA00011738"/>
    </source>
</evidence>
<keyword evidence="7" id="KW-0285">Flavoprotein</keyword>
<name>E6PN66_9ZZZZ</name>
<keyword evidence="9" id="KW-0274">FAD</keyword>
<evidence type="ECO:0000256" key="12">
    <source>
        <dbReference type="ARBA" id="ARBA00023002"/>
    </source>
</evidence>
<dbReference type="AlphaFoldDB" id="E6PN66"/>
<comment type="similarity">
    <text evidence="2">Belongs to the class-I pyridine nucleotide-disulfide oxidoreductase family.</text>
</comment>
<reference evidence="19" key="1">
    <citation type="submission" date="2009-10" db="EMBL/GenBank/DDBJ databases">
        <title>Diversity of trophic interactions inside an arsenic-rich microbial ecosystem.</title>
        <authorList>
            <person name="Bertin P.N."/>
            <person name="Heinrich-Salmeron A."/>
            <person name="Pelletier E."/>
            <person name="Goulhen-Chollet F."/>
            <person name="Arsene-Ploetze F."/>
            <person name="Gallien S."/>
            <person name="Calteau A."/>
            <person name="Vallenet D."/>
            <person name="Casiot C."/>
            <person name="Chane-Woon-Ming B."/>
            <person name="Giloteaux L."/>
            <person name="Barakat M."/>
            <person name="Bonnefoy V."/>
            <person name="Bruneel O."/>
            <person name="Chandler M."/>
            <person name="Cleiss J."/>
            <person name="Duran R."/>
            <person name="Elbaz-Poulichet F."/>
            <person name="Fonknechten N."/>
            <person name="Lauga B."/>
            <person name="Mornico D."/>
            <person name="Ortet P."/>
            <person name="Schaeffer C."/>
            <person name="Siguier P."/>
            <person name="Alexander Thil Smith A."/>
            <person name="Van Dorsselaer A."/>
            <person name="Weissenbach J."/>
            <person name="Medigue C."/>
            <person name="Le Paslier D."/>
        </authorList>
    </citation>
    <scope>NUCLEOTIDE SEQUENCE</scope>
</reference>
<evidence type="ECO:0000256" key="8">
    <source>
        <dbReference type="ARBA" id="ARBA00022723"/>
    </source>
</evidence>
<evidence type="ECO:0000256" key="14">
    <source>
        <dbReference type="ARBA" id="ARBA00023284"/>
    </source>
</evidence>
<comment type="subunit">
    <text evidence="3">Homodimer.</text>
</comment>
<evidence type="ECO:0000256" key="7">
    <source>
        <dbReference type="ARBA" id="ARBA00022630"/>
    </source>
</evidence>
<keyword evidence="12 19" id="KW-0560">Oxidoreductase</keyword>